<evidence type="ECO:0000313" key="3">
    <source>
        <dbReference type="EMBL" id="KIW09900.1"/>
    </source>
</evidence>
<dbReference type="EMBL" id="KN847501">
    <property type="protein sequence ID" value="KIW09900.1"/>
    <property type="molecule type" value="Genomic_DNA"/>
</dbReference>
<dbReference type="InterPro" id="IPR021765">
    <property type="entry name" value="UstYa-like"/>
</dbReference>
<dbReference type="AlphaFoldDB" id="A0A0D2ATR5"/>
<dbReference type="PANTHER" id="PTHR33365:SF13">
    <property type="entry name" value="TAT PATHWAY SIGNAL SEQUENCE"/>
    <property type="match status" value="1"/>
</dbReference>
<organism evidence="3 4">
    <name type="scientific">Exophiala spinifera</name>
    <dbReference type="NCBI Taxonomy" id="91928"/>
    <lineage>
        <taxon>Eukaryota</taxon>
        <taxon>Fungi</taxon>
        <taxon>Dikarya</taxon>
        <taxon>Ascomycota</taxon>
        <taxon>Pezizomycotina</taxon>
        <taxon>Eurotiomycetes</taxon>
        <taxon>Chaetothyriomycetidae</taxon>
        <taxon>Chaetothyriales</taxon>
        <taxon>Herpotrichiellaceae</taxon>
        <taxon>Exophiala</taxon>
    </lineage>
</organism>
<evidence type="ECO:0000313" key="4">
    <source>
        <dbReference type="Proteomes" id="UP000053328"/>
    </source>
</evidence>
<comment type="similarity">
    <text evidence="1">Belongs to the ustYa family.</text>
</comment>
<reference evidence="3 4" key="1">
    <citation type="submission" date="2015-01" db="EMBL/GenBank/DDBJ databases">
        <title>The Genome Sequence of Exophiala spinifera CBS89968.</title>
        <authorList>
            <consortium name="The Broad Institute Genomics Platform"/>
            <person name="Cuomo C."/>
            <person name="de Hoog S."/>
            <person name="Gorbushina A."/>
            <person name="Stielow B."/>
            <person name="Teixiera M."/>
            <person name="Abouelleil A."/>
            <person name="Chapman S.B."/>
            <person name="Priest M."/>
            <person name="Young S.K."/>
            <person name="Wortman J."/>
            <person name="Nusbaum C."/>
            <person name="Birren B."/>
        </authorList>
    </citation>
    <scope>NUCLEOTIDE SEQUENCE [LARGE SCALE GENOMIC DNA]</scope>
    <source>
        <strain evidence="3 4">CBS 89968</strain>
    </source>
</reference>
<evidence type="ECO:0000256" key="1">
    <source>
        <dbReference type="ARBA" id="ARBA00035112"/>
    </source>
</evidence>
<keyword evidence="2" id="KW-0472">Membrane</keyword>
<proteinExistence type="inferred from homology"/>
<keyword evidence="4" id="KW-1185">Reference proteome</keyword>
<dbReference type="GO" id="GO:0043386">
    <property type="term" value="P:mycotoxin biosynthetic process"/>
    <property type="evidence" value="ECO:0007669"/>
    <property type="project" value="InterPro"/>
</dbReference>
<keyword evidence="2" id="KW-0812">Transmembrane</keyword>
<evidence type="ECO:0000256" key="2">
    <source>
        <dbReference type="SAM" id="Phobius"/>
    </source>
</evidence>
<dbReference type="PANTHER" id="PTHR33365">
    <property type="entry name" value="YALI0B05434P"/>
    <property type="match status" value="1"/>
</dbReference>
<feature type="transmembrane region" description="Helical" evidence="2">
    <location>
        <begin position="44"/>
        <end position="67"/>
    </location>
</feature>
<dbReference type="HOGENOM" id="CLU_042941_0_1_1"/>
<dbReference type="VEuPathDB" id="FungiDB:PV08_11676"/>
<dbReference type="Pfam" id="PF11807">
    <property type="entry name" value="UstYa"/>
    <property type="match status" value="1"/>
</dbReference>
<name>A0A0D2ATR5_9EURO</name>
<gene>
    <name evidence="3" type="ORF">PV08_11676</name>
</gene>
<evidence type="ECO:0008006" key="5">
    <source>
        <dbReference type="Google" id="ProtNLM"/>
    </source>
</evidence>
<dbReference type="Proteomes" id="UP000053328">
    <property type="component" value="Unassembled WGS sequence"/>
</dbReference>
<keyword evidence="2" id="KW-1133">Transmembrane helix</keyword>
<dbReference type="RefSeq" id="XP_016230116.1">
    <property type="nucleotide sequence ID" value="XM_016385984.1"/>
</dbReference>
<dbReference type="OrthoDB" id="3687641at2759"/>
<dbReference type="STRING" id="91928.A0A0D2ATR5"/>
<sequence length="281" mass="31512">MKLFSKNIASGEVEDHESLLQNSELQGYLQDPNSPKFTLSLGQVLIGTFLILTLFSGGLLAGLGFAWNRNADCTTQVTQGSPLLEDISLSYKTIRFNGTFLDENIYRQSASPEVDAAWQALGSNYRSVAIPEDRASEAGLRRDQVRINPKYGGGYPANVEGLHQLHCLNLLRQALYYNFDYYHALKQGAFKNDDNILKKHVSHCLDILRQQLMCTVDIGVLGQVWYNPSSPAPFVDFNTMHKCRNFEDVRKWAEARQLPKDVPPDFLQPPADISHILPGVP</sequence>
<dbReference type="GeneID" id="27338759"/>
<protein>
    <recommendedName>
        <fullName evidence="5">Tat pathway signal sequence</fullName>
    </recommendedName>
</protein>
<accession>A0A0D2ATR5</accession>